<evidence type="ECO:0000259" key="1">
    <source>
        <dbReference type="Pfam" id="PF23055"/>
    </source>
</evidence>
<dbReference type="AlphaFoldDB" id="A0A8X6QF14"/>
<dbReference type="EMBL" id="BMAW01127590">
    <property type="protein sequence ID" value="GFU21800.1"/>
    <property type="molecule type" value="Genomic_DNA"/>
</dbReference>
<evidence type="ECO:0000313" key="3">
    <source>
        <dbReference type="Proteomes" id="UP000887013"/>
    </source>
</evidence>
<reference evidence="2" key="1">
    <citation type="submission" date="2020-08" db="EMBL/GenBank/DDBJ databases">
        <title>Multicomponent nature underlies the extraordinary mechanical properties of spider dragline silk.</title>
        <authorList>
            <person name="Kono N."/>
            <person name="Nakamura H."/>
            <person name="Mori M."/>
            <person name="Yoshida Y."/>
            <person name="Ohtoshi R."/>
            <person name="Malay A.D."/>
            <person name="Moran D.A.P."/>
            <person name="Tomita M."/>
            <person name="Numata K."/>
            <person name="Arakawa K."/>
        </authorList>
    </citation>
    <scope>NUCLEOTIDE SEQUENCE</scope>
</reference>
<gene>
    <name evidence="2" type="primary">pol_3429</name>
    <name evidence="2" type="ORF">NPIL_222031</name>
</gene>
<dbReference type="OrthoDB" id="10048650at2759"/>
<sequence>MLRSWFAAVAEGYKNGESKQSSGPINEEERKTIYAKEKNNRVTCPFFDRGSNVNSSAIRTVFMIMISCLLYTVKSILWIIFTFDVSHEDSEATINISCVSVKVPPFWRANPEILLSQMKKRLILAGITIEITKFHHVISALQSEELGIVGDIILNPPAEKPYKALRTRLCSQYVDSEKQRLRDLIYRMQLGDRKPSCLLLEMRNKAGNRMTEELLKSLFLQRLPTYVQQILAISNDQLEKLAEMADGIIPRRFMRLTLRTDIKTTLRDISSRLSTCERSTSRGPERRFCR</sequence>
<dbReference type="PANTHER" id="PTHR33327">
    <property type="entry name" value="ENDONUCLEASE"/>
    <property type="match status" value="1"/>
</dbReference>
<dbReference type="Proteomes" id="UP000887013">
    <property type="component" value="Unassembled WGS sequence"/>
</dbReference>
<comment type="caution">
    <text evidence="2">The sequence shown here is derived from an EMBL/GenBank/DDBJ whole genome shotgun (WGS) entry which is preliminary data.</text>
</comment>
<name>A0A8X6QF14_NEPPI</name>
<evidence type="ECO:0000313" key="2">
    <source>
        <dbReference type="EMBL" id="GFU21800.1"/>
    </source>
</evidence>
<feature type="domain" description="DUF7041" evidence="1">
    <location>
        <begin position="103"/>
        <end position="185"/>
    </location>
</feature>
<keyword evidence="3" id="KW-1185">Reference proteome</keyword>
<proteinExistence type="predicted"/>
<protein>
    <submittedName>
        <fullName evidence="2">Retrovirus-related Pol polyprotein from transposon 297</fullName>
    </submittedName>
</protein>
<dbReference type="PANTHER" id="PTHR33327:SF3">
    <property type="entry name" value="RNA-DIRECTED DNA POLYMERASE"/>
    <property type="match status" value="1"/>
</dbReference>
<dbReference type="Pfam" id="PF23055">
    <property type="entry name" value="DUF7041"/>
    <property type="match status" value="1"/>
</dbReference>
<accession>A0A8X6QF14</accession>
<organism evidence="2 3">
    <name type="scientific">Nephila pilipes</name>
    <name type="common">Giant wood spider</name>
    <name type="synonym">Nephila maculata</name>
    <dbReference type="NCBI Taxonomy" id="299642"/>
    <lineage>
        <taxon>Eukaryota</taxon>
        <taxon>Metazoa</taxon>
        <taxon>Ecdysozoa</taxon>
        <taxon>Arthropoda</taxon>
        <taxon>Chelicerata</taxon>
        <taxon>Arachnida</taxon>
        <taxon>Araneae</taxon>
        <taxon>Araneomorphae</taxon>
        <taxon>Entelegynae</taxon>
        <taxon>Araneoidea</taxon>
        <taxon>Nephilidae</taxon>
        <taxon>Nephila</taxon>
    </lineage>
</organism>
<dbReference type="InterPro" id="IPR055469">
    <property type="entry name" value="DUF7041"/>
</dbReference>